<evidence type="ECO:0000256" key="1">
    <source>
        <dbReference type="SAM" id="Phobius"/>
    </source>
</evidence>
<keyword evidence="1" id="KW-0812">Transmembrane</keyword>
<keyword evidence="1" id="KW-1133">Transmembrane helix</keyword>
<accession>A0ABQ6I7Y6</accession>
<gene>
    <name evidence="2" type="ORF">GCM10025876_00100</name>
    <name evidence="3" type="ORF">GCM10025876_39070</name>
</gene>
<evidence type="ECO:0000313" key="4">
    <source>
        <dbReference type="Proteomes" id="UP001157125"/>
    </source>
</evidence>
<dbReference type="EMBL" id="BSUN01000001">
    <property type="protein sequence ID" value="GMA37703.1"/>
    <property type="molecule type" value="Genomic_DNA"/>
</dbReference>
<dbReference type="RefSeq" id="WP_284327060.1">
    <property type="nucleotide sequence ID" value="NZ_BSUN01000001.1"/>
</dbReference>
<protein>
    <submittedName>
        <fullName evidence="2">Uncharacterized protein</fullName>
    </submittedName>
</protein>
<dbReference type="Proteomes" id="UP001157125">
    <property type="component" value="Unassembled WGS sequence"/>
</dbReference>
<organism evidence="2 4">
    <name type="scientific">Demequina litorisediminis</name>
    <dbReference type="NCBI Taxonomy" id="1849022"/>
    <lineage>
        <taxon>Bacteria</taxon>
        <taxon>Bacillati</taxon>
        <taxon>Actinomycetota</taxon>
        <taxon>Actinomycetes</taxon>
        <taxon>Micrococcales</taxon>
        <taxon>Demequinaceae</taxon>
        <taxon>Demequina</taxon>
    </lineage>
</organism>
<proteinExistence type="predicted"/>
<keyword evidence="4" id="KW-1185">Reference proteome</keyword>
<comment type="caution">
    <text evidence="2">The sequence shown here is derived from an EMBL/GenBank/DDBJ whole genome shotgun (WGS) entry which is preliminary data.</text>
</comment>
<evidence type="ECO:0000313" key="2">
    <source>
        <dbReference type="EMBL" id="GMA33806.1"/>
    </source>
</evidence>
<feature type="transmembrane region" description="Helical" evidence="1">
    <location>
        <begin position="6"/>
        <end position="28"/>
    </location>
</feature>
<reference evidence="4" key="2">
    <citation type="journal article" date="2019" name="Int. J. Syst. Evol. Microbiol.">
        <title>The Global Catalogue of Microorganisms (GCM) 10K type strain sequencing project: providing services to taxonomists for standard genome sequencing and annotation.</title>
        <authorList>
            <consortium name="The Broad Institute Genomics Platform"/>
            <consortium name="The Broad Institute Genome Sequencing Center for Infectious Disease"/>
            <person name="Wu L."/>
            <person name="Ma J."/>
        </authorList>
    </citation>
    <scope>NUCLEOTIDE SEQUENCE [LARGE SCALE GENOMIC DNA]</scope>
    <source>
        <strain evidence="4">NBRC 112299</strain>
    </source>
</reference>
<keyword evidence="1" id="KW-0472">Membrane</keyword>
<sequence>MLNSKYAPIVALTALGIIVVLVLGWFLAVKPQVDETAAFSADEDLVRTNITTIEADSAAISAMGDEPRHV</sequence>
<name>A0ABQ6I7Y6_9MICO</name>
<reference evidence="2" key="3">
    <citation type="submission" date="2023-02" db="EMBL/GenBank/DDBJ databases">
        <authorList>
            <person name="Sun Q."/>
            <person name="Mori K."/>
        </authorList>
    </citation>
    <scope>NUCLEOTIDE SEQUENCE</scope>
    <source>
        <strain evidence="2">NBRC 112299</strain>
    </source>
</reference>
<dbReference type="EMBL" id="BSUN01000001">
    <property type="protein sequence ID" value="GMA33806.1"/>
    <property type="molecule type" value="Genomic_DNA"/>
</dbReference>
<evidence type="ECO:0000313" key="3">
    <source>
        <dbReference type="EMBL" id="GMA37703.1"/>
    </source>
</evidence>
<reference evidence="2" key="1">
    <citation type="journal article" date="2014" name="Int. J. Syst. Evol. Microbiol.">
        <title>Complete genome of a new Firmicutes species belonging to the dominant human colonic microbiota ('Ruminococcus bicirculans') reveals two chromosomes and a selective capacity to utilize plant glucans.</title>
        <authorList>
            <consortium name="NISC Comparative Sequencing Program"/>
            <person name="Wegmann U."/>
            <person name="Louis P."/>
            <person name="Goesmann A."/>
            <person name="Henrissat B."/>
            <person name="Duncan S.H."/>
            <person name="Flint H.J."/>
        </authorList>
    </citation>
    <scope>NUCLEOTIDE SEQUENCE</scope>
    <source>
        <strain evidence="2">NBRC 112299</strain>
    </source>
</reference>